<dbReference type="RefSeq" id="WP_311427255.1">
    <property type="nucleotide sequence ID" value="NZ_JAVRIA010000003.1"/>
</dbReference>
<dbReference type="PROSITE" id="PS50198">
    <property type="entry name" value="PPIC_PPIASE_2"/>
    <property type="match status" value="1"/>
</dbReference>
<organism evidence="14 15">
    <name type="scientific">Microcosmobacter mediterraneus</name>
    <dbReference type="NCBI Taxonomy" id="3075607"/>
    <lineage>
        <taxon>Bacteria</taxon>
        <taxon>Pseudomonadati</taxon>
        <taxon>Bacteroidota</taxon>
        <taxon>Flavobacteriia</taxon>
        <taxon>Flavobacteriales</taxon>
        <taxon>Flavobacteriaceae</taxon>
        <taxon>Microcosmobacter</taxon>
    </lineage>
</organism>
<dbReference type="Pfam" id="PF13623">
    <property type="entry name" value="SurA_N_2"/>
    <property type="match status" value="1"/>
</dbReference>
<feature type="transmembrane region" description="Helical" evidence="12">
    <location>
        <begin position="12"/>
        <end position="31"/>
    </location>
</feature>
<dbReference type="InterPro" id="IPR046357">
    <property type="entry name" value="PPIase_dom_sf"/>
</dbReference>
<comment type="subcellular location">
    <subcellularLocation>
        <location evidence="1">Cell inner membrane</location>
        <topology evidence="1">Single-pass type II membrane protein</topology>
        <orientation evidence="1">Periplasmic side</orientation>
    </subcellularLocation>
</comment>
<evidence type="ECO:0000256" key="11">
    <source>
        <dbReference type="PROSITE-ProRule" id="PRU00278"/>
    </source>
</evidence>
<evidence type="ECO:0000313" key="15">
    <source>
        <dbReference type="Proteomes" id="UP001259492"/>
    </source>
</evidence>
<keyword evidence="6 12" id="KW-0472">Membrane</keyword>
<accession>A0ABU2YKS4</accession>
<keyword evidence="11" id="KW-0697">Rotamase</keyword>
<dbReference type="InterPro" id="IPR052029">
    <property type="entry name" value="PpiD_chaperone"/>
</dbReference>
<evidence type="ECO:0000256" key="1">
    <source>
        <dbReference type="ARBA" id="ARBA00004382"/>
    </source>
</evidence>
<dbReference type="SUPFAM" id="SSF54534">
    <property type="entry name" value="FKBP-like"/>
    <property type="match status" value="1"/>
</dbReference>
<evidence type="ECO:0000256" key="5">
    <source>
        <dbReference type="ARBA" id="ARBA00022989"/>
    </source>
</evidence>
<evidence type="ECO:0000256" key="4">
    <source>
        <dbReference type="ARBA" id="ARBA00022692"/>
    </source>
</evidence>
<comment type="caution">
    <text evidence="14">The sequence shown here is derived from an EMBL/GenBank/DDBJ whole genome shotgun (WGS) entry which is preliminary data.</text>
</comment>
<protein>
    <recommendedName>
        <fullName evidence="9">Periplasmic chaperone PpiD</fullName>
    </recommendedName>
    <alternativeName>
        <fullName evidence="10">Periplasmic folding chaperone</fullName>
    </alternativeName>
</protein>
<evidence type="ECO:0000256" key="12">
    <source>
        <dbReference type="SAM" id="Phobius"/>
    </source>
</evidence>
<dbReference type="InterPro" id="IPR027304">
    <property type="entry name" value="Trigger_fact/SurA_dom_sf"/>
</dbReference>
<keyword evidence="3" id="KW-0997">Cell inner membrane</keyword>
<dbReference type="Pfam" id="PF13616">
    <property type="entry name" value="Rotamase_3"/>
    <property type="match status" value="1"/>
</dbReference>
<evidence type="ECO:0000256" key="3">
    <source>
        <dbReference type="ARBA" id="ARBA00022519"/>
    </source>
</evidence>
<name>A0ABU2YKS4_9FLAO</name>
<feature type="domain" description="PpiC" evidence="13">
    <location>
        <begin position="358"/>
        <end position="464"/>
    </location>
</feature>
<sequence>MAILNKIRQRTLVLIVVIAMALFAFVLTDLFRNSDALLGGSADVVGTINGKDIKRNEFAFRVENAQRGLRGNSSSLQAVNSVWNQELEKAIMSTEFDELGLTVENAQMMELLKPGFGSYPEFQNEAGTFDEGKLKAFVANLEAIRPERAQLGTFQINYDEWTNNEQSIAARGLKTSYYNLIKAGVGATLGEAEADYALENQTRDLSFVFVPYTSIADSLVAVTKSDINDFVKKNPEDYKVEASKEVKFVEFQEIASAQDEEDMKANLVKSLNTRVDYSEAEGVTIADTIVGFLDAKDVSEYVNLNSDINYNDTFTFKADLVPAIADSIFKLNVGEYYGPYKDGAYYKVSKVVVEKQIPDSVTVRHILIPFVGGQRAAADVTKTDEQAKKTADSIYNVITSRSAKFLDLLELSSDKVSNEKDGEIEFDYKAAMAPEFKDFSFENNVGDLEVVKTSFGYHIIEILKQNAKNRALKIATIAKTIEASLETEDQIFNNVQKFEIALKDGDLETLAKEQDLTVRPVTFGKMDENIPGLGFQRQIVKWSFEDGTDIGDYKRFSIPGKGFVIVQLVNETEEGLMSAENASAIALNEIRNAKKAQMIREKITGTTVADVAKNQSQSRRTAAAVNMKNPTLAGAGPEPLVVGAAFGLNEGETSKLIDGEKGVFMVEVTKVNEFTPLDNYSAIANRLSTARVNGAQSKVYNALKEVADIDDNRATFY</sequence>
<dbReference type="Gene3D" id="3.10.50.40">
    <property type="match status" value="1"/>
</dbReference>
<keyword evidence="5 12" id="KW-1133">Transmembrane helix</keyword>
<gene>
    <name evidence="14" type="ORF">RM697_07530</name>
</gene>
<evidence type="ECO:0000256" key="8">
    <source>
        <dbReference type="ARBA" id="ARBA00038408"/>
    </source>
</evidence>
<keyword evidence="15" id="KW-1185">Reference proteome</keyword>
<keyword evidence="4 12" id="KW-0812">Transmembrane</keyword>
<evidence type="ECO:0000256" key="6">
    <source>
        <dbReference type="ARBA" id="ARBA00023136"/>
    </source>
</evidence>
<evidence type="ECO:0000256" key="10">
    <source>
        <dbReference type="ARBA" id="ARBA00042775"/>
    </source>
</evidence>
<dbReference type="EMBL" id="JAVRIA010000003">
    <property type="protein sequence ID" value="MDT0558491.1"/>
    <property type="molecule type" value="Genomic_DNA"/>
</dbReference>
<keyword evidence="2" id="KW-1003">Cell membrane</keyword>
<evidence type="ECO:0000256" key="7">
    <source>
        <dbReference type="ARBA" id="ARBA00023186"/>
    </source>
</evidence>
<keyword evidence="11" id="KW-0413">Isomerase</keyword>
<evidence type="ECO:0000313" key="14">
    <source>
        <dbReference type="EMBL" id="MDT0558491.1"/>
    </source>
</evidence>
<keyword evidence="7" id="KW-0143">Chaperone</keyword>
<comment type="similarity">
    <text evidence="8">Belongs to the PpiD chaperone family.</text>
</comment>
<dbReference type="PANTHER" id="PTHR47529:SF1">
    <property type="entry name" value="PERIPLASMIC CHAPERONE PPID"/>
    <property type="match status" value="1"/>
</dbReference>
<evidence type="ECO:0000256" key="9">
    <source>
        <dbReference type="ARBA" id="ARBA00040743"/>
    </source>
</evidence>
<dbReference type="Proteomes" id="UP001259492">
    <property type="component" value="Unassembled WGS sequence"/>
</dbReference>
<dbReference type="InterPro" id="IPR000297">
    <property type="entry name" value="PPIase_PpiC"/>
</dbReference>
<evidence type="ECO:0000256" key="2">
    <source>
        <dbReference type="ARBA" id="ARBA00022475"/>
    </source>
</evidence>
<dbReference type="SUPFAM" id="SSF109998">
    <property type="entry name" value="Triger factor/SurA peptide-binding domain-like"/>
    <property type="match status" value="1"/>
</dbReference>
<reference evidence="14 15" key="1">
    <citation type="submission" date="2023-09" db="EMBL/GenBank/DDBJ databases">
        <authorList>
            <person name="Rey-Velasco X."/>
        </authorList>
    </citation>
    <scope>NUCLEOTIDE SEQUENCE [LARGE SCALE GENOMIC DNA]</scope>
    <source>
        <strain evidence="14 15">W332</strain>
    </source>
</reference>
<evidence type="ECO:0000259" key="13">
    <source>
        <dbReference type="PROSITE" id="PS50198"/>
    </source>
</evidence>
<proteinExistence type="inferred from homology"/>
<dbReference type="PANTHER" id="PTHR47529">
    <property type="entry name" value="PEPTIDYL-PROLYL CIS-TRANS ISOMERASE D"/>
    <property type="match status" value="1"/>
</dbReference>